<dbReference type="PROSITE" id="PS50011">
    <property type="entry name" value="PROTEIN_KINASE_DOM"/>
    <property type="match status" value="1"/>
</dbReference>
<dbReference type="FunFam" id="1.10.510.10:FF:000571">
    <property type="entry name" value="Maternal embryonic leucine zipper kinase"/>
    <property type="match status" value="1"/>
</dbReference>
<dbReference type="InterPro" id="IPR017441">
    <property type="entry name" value="Protein_kinase_ATP_BS"/>
</dbReference>
<comment type="caution">
    <text evidence="6">The sequence shown here is derived from an EMBL/GenBank/DDBJ whole genome shotgun (WGS) entry which is preliminary data.</text>
</comment>
<feature type="compositionally biased region" description="Basic and acidic residues" evidence="4">
    <location>
        <begin position="785"/>
        <end position="797"/>
    </location>
</feature>
<feature type="compositionally biased region" description="Polar residues" evidence="4">
    <location>
        <begin position="861"/>
        <end position="877"/>
    </location>
</feature>
<feature type="compositionally biased region" description="Polar residues" evidence="4">
    <location>
        <begin position="389"/>
        <end position="398"/>
    </location>
</feature>
<keyword evidence="7" id="KW-1185">Reference proteome</keyword>
<protein>
    <recommendedName>
        <fullName evidence="5">Protein kinase domain-containing protein</fullName>
    </recommendedName>
</protein>
<dbReference type="OrthoDB" id="504170at2759"/>
<feature type="compositionally biased region" description="Low complexity" evidence="4">
    <location>
        <begin position="1072"/>
        <end position="1087"/>
    </location>
</feature>
<evidence type="ECO:0000256" key="2">
    <source>
        <dbReference type="ARBA" id="ARBA00022840"/>
    </source>
</evidence>
<proteinExistence type="predicted"/>
<feature type="compositionally biased region" description="Low complexity" evidence="4">
    <location>
        <begin position="1024"/>
        <end position="1034"/>
    </location>
</feature>
<dbReference type="GO" id="GO:0005737">
    <property type="term" value="C:cytoplasm"/>
    <property type="evidence" value="ECO:0007669"/>
    <property type="project" value="TreeGrafter"/>
</dbReference>
<feature type="compositionally biased region" description="Low complexity" evidence="4">
    <location>
        <begin position="538"/>
        <end position="553"/>
    </location>
</feature>
<dbReference type="Pfam" id="PF00069">
    <property type="entry name" value="Pkinase"/>
    <property type="match status" value="1"/>
</dbReference>
<feature type="compositionally biased region" description="Pro residues" evidence="4">
    <location>
        <begin position="312"/>
        <end position="326"/>
    </location>
</feature>
<dbReference type="Proteomes" id="UP000383932">
    <property type="component" value="Unassembled WGS sequence"/>
</dbReference>
<dbReference type="CDD" id="cd14003">
    <property type="entry name" value="STKc_AMPK-like"/>
    <property type="match status" value="1"/>
</dbReference>
<dbReference type="SUPFAM" id="SSF56112">
    <property type="entry name" value="Protein kinase-like (PK-like)"/>
    <property type="match status" value="1"/>
</dbReference>
<feature type="region of interest" description="Disordered" evidence="4">
    <location>
        <begin position="643"/>
        <end position="877"/>
    </location>
</feature>
<dbReference type="InterPro" id="IPR000719">
    <property type="entry name" value="Prot_kinase_dom"/>
</dbReference>
<feature type="region of interest" description="Disordered" evidence="4">
    <location>
        <begin position="305"/>
        <end position="436"/>
    </location>
</feature>
<evidence type="ECO:0000256" key="3">
    <source>
        <dbReference type="PROSITE-ProRule" id="PRU10141"/>
    </source>
</evidence>
<feature type="compositionally biased region" description="Low complexity" evidence="4">
    <location>
        <begin position="998"/>
        <end position="1008"/>
    </location>
</feature>
<dbReference type="GO" id="GO:0004674">
    <property type="term" value="F:protein serine/threonine kinase activity"/>
    <property type="evidence" value="ECO:0007669"/>
    <property type="project" value="TreeGrafter"/>
</dbReference>
<feature type="compositionally biased region" description="Low complexity" evidence="4">
    <location>
        <begin position="697"/>
        <end position="706"/>
    </location>
</feature>
<feature type="compositionally biased region" description="Acidic residues" evidence="4">
    <location>
        <begin position="1189"/>
        <end position="1201"/>
    </location>
</feature>
<dbReference type="PROSITE" id="PS00108">
    <property type="entry name" value="PROTEIN_KINASE_ST"/>
    <property type="match status" value="1"/>
</dbReference>
<feature type="compositionally biased region" description="Polar residues" evidence="4">
    <location>
        <begin position="718"/>
        <end position="752"/>
    </location>
</feature>
<evidence type="ECO:0000313" key="6">
    <source>
        <dbReference type="EMBL" id="KAB5592479.1"/>
    </source>
</evidence>
<feature type="region of interest" description="Disordered" evidence="4">
    <location>
        <begin position="469"/>
        <end position="555"/>
    </location>
</feature>
<dbReference type="EMBL" id="SSOP01000063">
    <property type="protein sequence ID" value="KAB5592479.1"/>
    <property type="molecule type" value="Genomic_DNA"/>
</dbReference>
<sequence length="1329" mass="144354">MAAMRGTHRRSESQTVNQRAQLATAYQELGKELVSEKIRVIGNYTLGKVIGEGTYGKVRLGTHRLTQTRVAIKQIPKAHSAQLTREIHHHRRLHHRHVTQLFEIIATESSIWLVTELCAGGELFDYLVEKGGRLPEDETRRIVGELCLGLDYVHREGVVHRDLKLENVLLDERCSVRLGDFGFTREYEKGKFLDTYCGTTGYAAPEMLSGKKYMGTEVDIWSLGIIFYCLLIGTLPFDDDDENVMREKIIAGEYEIPEWVNSDAADLIDKILQQEPSKRYTISQILAHPWFTSPEGEDYTVTLPVLDENPTPIEPQTPSHPSPHPSPSTETVLVPQPAHSDLAPRSSTLAFSPSKSVSGSDTTVYHSAASEVSVGSGASVSDDTRSDSRGLTTPTTSDGGPLGVAHEDDHTTNTSQKVAQADGVDPDTTISGSLYRNESEATLRKIEFPRDSLSTPDQTSLPAFEAVLETEEDSQNEEILVPRRPISSAPTMTRTISGDRSGSGVGEESQLRSGPRHPSHPPTSFPARTPARTKRRSISSTLSPPSSPTSPTREFGEPRVDYLAELSTSVPVLFSSPLENELLENMSNLGLDASQIVHSVLTDACDSSGALWWLLKRKAERKERSRARKESGIIRKDIVIKEKLKEKSKKPPPPSEPAELAAPSAAKPAGSLGLNLAPPVPPKPNAPALSFVPPTPTAAATPLTVKTPPPASPKPGYSQLSLSNTSLGRSLSPTLNNDAGSSRSTPTTPGQSKRSRSDSGKARSGSVSILQRASTALTASMLVRKKSEENPRDRSAAEDSTAAKLTQAAARLTKLQPANADIPSERSSTTPTTAIPASPWVVTVGPSANKAPETPDESPEDTLSSLPRISSNTKTRQRASLLTAFRTWFQDDKKKRKEPPVVHVAGSRRTATTPNSSMRGRQRVVRSDSYGKTHRRPREHRVSISSRHSSSANSRRSSIVSAHLPLIDESSPITRQRSDPSHRSIGSHTPTSERGEFSSRPSSVRSFSMTPVTPNMRRPRHSKSPSGSSAGSGHPVRRAQSPLQQYHRRAGSGSSTKVVRQVKNPPPRHVRSNSAASSMRSAPNSRPTSFHEGMGTFDSDAGITSYSNSPEPRRTHYNPTHFVAQKKSVTYAGIARSSWKKSWGLEPPGWSSKVMTSAPPRDNDSPSSASTSSRANLRDVFTGRPSLSPEDEDDWTDEEEFYGGFGQNRMSSSKHLSRQLGESPSSQSGVLTGSPSLKRMELPSTSGSASLRVNVQKRGNRLSPLQNPSGLPPAITTAPKTEILSGPAEAATALQRTASGRRGNLQAGRTPALRSNVIQEEDEDEEEEE</sequence>
<accession>A0A5N5QLD5</accession>
<dbReference type="Gene3D" id="1.10.510.10">
    <property type="entry name" value="Transferase(Phosphotransferase) domain 1"/>
    <property type="match status" value="1"/>
</dbReference>
<gene>
    <name evidence="6" type="ORF">CTheo_4070</name>
</gene>
<evidence type="ECO:0000256" key="1">
    <source>
        <dbReference type="ARBA" id="ARBA00022741"/>
    </source>
</evidence>
<keyword evidence="1 3" id="KW-0547">Nucleotide-binding</keyword>
<feature type="compositionally biased region" description="Polar residues" evidence="4">
    <location>
        <begin position="909"/>
        <end position="919"/>
    </location>
</feature>
<keyword evidence="2 3" id="KW-0067">ATP-binding</keyword>
<feature type="compositionally biased region" description="Low complexity" evidence="4">
    <location>
        <begin position="827"/>
        <end position="839"/>
    </location>
</feature>
<feature type="compositionally biased region" description="Low complexity" evidence="4">
    <location>
        <begin position="943"/>
        <end position="962"/>
    </location>
</feature>
<feature type="compositionally biased region" description="Polar residues" evidence="4">
    <location>
        <begin position="488"/>
        <end position="500"/>
    </location>
</feature>
<feature type="region of interest" description="Disordered" evidence="4">
    <location>
        <begin position="1145"/>
        <end position="1329"/>
    </location>
</feature>
<feature type="compositionally biased region" description="Acidic residues" evidence="4">
    <location>
        <begin position="1319"/>
        <end position="1329"/>
    </location>
</feature>
<feature type="compositionally biased region" description="Low complexity" evidence="4">
    <location>
        <begin position="367"/>
        <end position="381"/>
    </location>
</feature>
<feature type="binding site" evidence="3">
    <location>
        <position position="73"/>
    </location>
    <ligand>
        <name>ATP</name>
        <dbReference type="ChEBI" id="CHEBI:30616"/>
    </ligand>
</feature>
<dbReference type="GO" id="GO:0035556">
    <property type="term" value="P:intracellular signal transduction"/>
    <property type="evidence" value="ECO:0007669"/>
    <property type="project" value="TreeGrafter"/>
</dbReference>
<evidence type="ECO:0000256" key="4">
    <source>
        <dbReference type="SAM" id="MobiDB-lite"/>
    </source>
</evidence>
<dbReference type="InterPro" id="IPR011009">
    <property type="entry name" value="Kinase-like_dom_sf"/>
</dbReference>
<dbReference type="PANTHER" id="PTHR24346:SF110">
    <property type="entry name" value="NON-SPECIFIC SERINE_THREONINE PROTEIN KINASE"/>
    <property type="match status" value="1"/>
</dbReference>
<feature type="compositionally biased region" description="Polar residues" evidence="4">
    <location>
        <begin position="1243"/>
        <end position="1253"/>
    </location>
</feature>
<evidence type="ECO:0000313" key="7">
    <source>
        <dbReference type="Proteomes" id="UP000383932"/>
    </source>
</evidence>
<name>A0A5N5QLD5_9AGAM</name>
<feature type="domain" description="Protein kinase" evidence="5">
    <location>
        <begin position="44"/>
        <end position="291"/>
    </location>
</feature>
<dbReference type="SMART" id="SM00220">
    <property type="entry name" value="S_TKc"/>
    <property type="match status" value="1"/>
</dbReference>
<dbReference type="PROSITE" id="PS00107">
    <property type="entry name" value="PROTEIN_KINASE_ATP"/>
    <property type="match status" value="1"/>
</dbReference>
<feature type="region of interest" description="Disordered" evidence="4">
    <location>
        <begin position="892"/>
        <end position="1117"/>
    </location>
</feature>
<feature type="compositionally biased region" description="Low complexity" evidence="4">
    <location>
        <begin position="657"/>
        <end position="677"/>
    </location>
</feature>
<feature type="compositionally biased region" description="Polar residues" evidence="4">
    <location>
        <begin position="345"/>
        <end position="365"/>
    </location>
</feature>
<dbReference type="PANTHER" id="PTHR24346">
    <property type="entry name" value="MAP/MICROTUBULE AFFINITY-REGULATING KINASE"/>
    <property type="match status" value="1"/>
</dbReference>
<feature type="compositionally biased region" description="Polar residues" evidence="4">
    <location>
        <begin position="1208"/>
        <end position="1235"/>
    </location>
</feature>
<dbReference type="GO" id="GO:0005524">
    <property type="term" value="F:ATP binding"/>
    <property type="evidence" value="ECO:0007669"/>
    <property type="project" value="UniProtKB-UniRule"/>
</dbReference>
<dbReference type="InterPro" id="IPR008271">
    <property type="entry name" value="Ser/Thr_kinase_AS"/>
</dbReference>
<reference evidence="6 7" key="1">
    <citation type="journal article" date="2019" name="Fungal Biol. Biotechnol.">
        <title>Draft genome sequence of fastidious pathogen Ceratobasidium theobromae, which causes vascular-streak dieback in Theobroma cacao.</title>
        <authorList>
            <person name="Ali S.S."/>
            <person name="Asman A."/>
            <person name="Shao J."/>
            <person name="Firmansyah A.P."/>
            <person name="Susilo A.W."/>
            <person name="Rosmana A."/>
            <person name="McMahon P."/>
            <person name="Junaid M."/>
            <person name="Guest D."/>
            <person name="Kheng T.Y."/>
            <person name="Meinhardt L.W."/>
            <person name="Bailey B.A."/>
        </authorList>
    </citation>
    <scope>NUCLEOTIDE SEQUENCE [LARGE SCALE GENOMIC DNA]</scope>
    <source>
        <strain evidence="6 7">CT2</strain>
    </source>
</reference>
<organism evidence="6 7">
    <name type="scientific">Ceratobasidium theobromae</name>
    <dbReference type="NCBI Taxonomy" id="1582974"/>
    <lineage>
        <taxon>Eukaryota</taxon>
        <taxon>Fungi</taxon>
        <taxon>Dikarya</taxon>
        <taxon>Basidiomycota</taxon>
        <taxon>Agaricomycotina</taxon>
        <taxon>Agaricomycetes</taxon>
        <taxon>Cantharellales</taxon>
        <taxon>Ceratobasidiaceae</taxon>
        <taxon>Ceratobasidium</taxon>
    </lineage>
</organism>
<feature type="compositionally biased region" description="Polar residues" evidence="4">
    <location>
        <begin position="765"/>
        <end position="778"/>
    </location>
</feature>
<evidence type="ECO:0000259" key="5">
    <source>
        <dbReference type="PROSITE" id="PS50011"/>
    </source>
</evidence>